<feature type="region of interest" description="Disordered" evidence="1">
    <location>
        <begin position="634"/>
        <end position="657"/>
    </location>
</feature>
<reference evidence="2" key="1">
    <citation type="submission" date="2020-10" db="EMBL/GenBank/DDBJ databases">
        <title>Chromosome-scale genome assembly of the Allis shad, Alosa alosa.</title>
        <authorList>
            <person name="Margot Z."/>
            <person name="Christophe K."/>
            <person name="Cabau C."/>
            <person name="Louis A."/>
            <person name="Berthelot C."/>
            <person name="Parey E."/>
            <person name="Roest Crollius H."/>
            <person name="Montfort J."/>
            <person name="Robinson-Rechavi M."/>
            <person name="Bucao C."/>
            <person name="Bouchez O."/>
            <person name="Gislard M."/>
            <person name="Lluch J."/>
            <person name="Milhes M."/>
            <person name="Lampietro C."/>
            <person name="Lopez Roques C."/>
            <person name="Donnadieu C."/>
            <person name="Braasch I."/>
            <person name="Desvignes T."/>
            <person name="Postlethwait J."/>
            <person name="Bobe J."/>
            <person name="Guiguen Y."/>
        </authorList>
    </citation>
    <scope>NUCLEOTIDE SEQUENCE</scope>
    <source>
        <strain evidence="2">M-15738</strain>
        <tissue evidence="2">Blood</tissue>
    </source>
</reference>
<proteinExistence type="predicted"/>
<evidence type="ECO:0000313" key="2">
    <source>
        <dbReference type="EMBL" id="KAG5276806.1"/>
    </source>
</evidence>
<comment type="caution">
    <text evidence="2">The sequence shown here is derived from an EMBL/GenBank/DDBJ whole genome shotgun (WGS) entry which is preliminary data.</text>
</comment>
<evidence type="ECO:0000256" key="1">
    <source>
        <dbReference type="SAM" id="MobiDB-lite"/>
    </source>
</evidence>
<name>A0AAV6GV60_9TELE</name>
<dbReference type="EMBL" id="JADWDJ010000008">
    <property type="protein sequence ID" value="KAG5276806.1"/>
    <property type="molecule type" value="Genomic_DNA"/>
</dbReference>
<accession>A0AAV6GV60</accession>
<organism evidence="2 3">
    <name type="scientific">Alosa alosa</name>
    <name type="common">allis shad</name>
    <dbReference type="NCBI Taxonomy" id="278164"/>
    <lineage>
        <taxon>Eukaryota</taxon>
        <taxon>Metazoa</taxon>
        <taxon>Chordata</taxon>
        <taxon>Craniata</taxon>
        <taxon>Vertebrata</taxon>
        <taxon>Euteleostomi</taxon>
        <taxon>Actinopterygii</taxon>
        <taxon>Neopterygii</taxon>
        <taxon>Teleostei</taxon>
        <taxon>Clupei</taxon>
        <taxon>Clupeiformes</taxon>
        <taxon>Clupeoidei</taxon>
        <taxon>Clupeidae</taxon>
        <taxon>Alosa</taxon>
    </lineage>
</organism>
<protein>
    <submittedName>
        <fullName evidence="2">Uncharacterized protein</fullName>
    </submittedName>
</protein>
<sequence>MSECSPIQGYPTVRSHQLSSGRENNSSVLCDVIAAIKKLNDDQWMAITGGMSKIARLDFAEICLCIISNVSKSACKMFMPIVQILDFSTTNMEESQQSLNSPDTAVSTDSLLKESPLDIPLVRALCVQIVQEVKAACLVAIERIALSRPFTGSGDGWKDKCFRLEEETFKVFFKRLDELDLFAQKPDASSFLNKKQLMELEVTDLTQQVVTAILTVIESSCPNREHPVATTGLLHVVAKMRKFLASPKTYNNTLPLGSYSSSLNQGHPLQLTSDFNVKAFKTVLEVLFRSINCPFVDASQFKPDNVALLTRENSVLSYVITACNIISYTIDTVLEVLVALSEDKEEDFCFYATEMFLRVQYKVKQFMILGKISGMKDKIHSTDSQPAFKLDSEDFVFPIVTKHKEESECERSLVATDCVDYVTTESDSGVDPPVATCKSSLEKETYVSQKPTIAASDIAKELDVGEAVARLEDFINSGEIHKFSLELTKQVLHLLKKSTCQRVNLAVNQTVSDTDLPSPQRGNNEIDSSSVSLEFAYMFAEDSVKCFFHQLLFPSCPSKVSDPNDFIQSMWSFNPCLAMAAHESCSGNTICSSRALRETVDLLREVIVNQVMGSFSPAPAFPCASRSTEDAAGTTSCFETTDDPNSKSTTANERKRSKKSWKQKLCILPKLKIPKERIYKKYFSRRNAVSPLAPNLACPLDIDTAEGNHLLENLTFTSSVVIISEPHASTSQQIENVPAPDTAAKKPKKRNIFTKFFWSITKSLQTCFKK</sequence>
<dbReference type="AlphaFoldDB" id="A0AAV6GV60"/>
<evidence type="ECO:0000313" key="3">
    <source>
        <dbReference type="Proteomes" id="UP000823561"/>
    </source>
</evidence>
<dbReference type="Proteomes" id="UP000823561">
    <property type="component" value="Chromosome 8"/>
</dbReference>
<gene>
    <name evidence="2" type="ORF">AALO_G00109930</name>
</gene>
<keyword evidence="3" id="KW-1185">Reference proteome</keyword>